<proteinExistence type="predicted"/>
<accession>A0A382K0L2</accession>
<evidence type="ECO:0000313" key="1">
    <source>
        <dbReference type="EMBL" id="SVC16637.1"/>
    </source>
</evidence>
<dbReference type="EMBL" id="UINC01076969">
    <property type="protein sequence ID" value="SVC16637.1"/>
    <property type="molecule type" value="Genomic_DNA"/>
</dbReference>
<dbReference type="AlphaFoldDB" id="A0A382K0L2"/>
<gene>
    <name evidence="1" type="ORF">METZ01_LOCUS269491</name>
</gene>
<sequence length="171" mass="20016">MSETQCIARCGNLTVEGSKYCEECGMPSYTVETLENDPRIYGATHDVEECNAYTKDEFVNDVNYAIENAVMENNEPDERKGEFKVWISSDGGAGEEMLKWEFEVDLKKYKNGETWSWSSVEPEIREEYAKRLEYTLTDHYDGRYTNPLELEKIIKELDEKHRRQILLEESK</sequence>
<protein>
    <submittedName>
        <fullName evidence="1">Uncharacterized protein</fullName>
    </submittedName>
</protein>
<organism evidence="1">
    <name type="scientific">marine metagenome</name>
    <dbReference type="NCBI Taxonomy" id="408172"/>
    <lineage>
        <taxon>unclassified sequences</taxon>
        <taxon>metagenomes</taxon>
        <taxon>ecological metagenomes</taxon>
    </lineage>
</organism>
<name>A0A382K0L2_9ZZZZ</name>
<reference evidence="1" key="1">
    <citation type="submission" date="2018-05" db="EMBL/GenBank/DDBJ databases">
        <authorList>
            <person name="Lanie J.A."/>
            <person name="Ng W.-L."/>
            <person name="Kazmierczak K.M."/>
            <person name="Andrzejewski T.M."/>
            <person name="Davidsen T.M."/>
            <person name="Wayne K.J."/>
            <person name="Tettelin H."/>
            <person name="Glass J.I."/>
            <person name="Rusch D."/>
            <person name="Podicherti R."/>
            <person name="Tsui H.-C.T."/>
            <person name="Winkler M.E."/>
        </authorList>
    </citation>
    <scope>NUCLEOTIDE SEQUENCE</scope>
</reference>